<accession>A0AAW0YJE2</accession>
<keyword evidence="10" id="KW-1185">Reference proteome</keyword>
<feature type="domain" description="Ribosomal protein eL8/eL30/eS12/Gadd45" evidence="8">
    <location>
        <begin position="110"/>
        <end position="196"/>
    </location>
</feature>
<feature type="compositionally biased region" description="Basic and acidic residues" evidence="7">
    <location>
        <begin position="1"/>
        <end position="20"/>
    </location>
</feature>
<keyword evidence="5 6" id="KW-0687">Ribonucleoprotein</keyword>
<dbReference type="SUPFAM" id="SSF55315">
    <property type="entry name" value="L30e-like"/>
    <property type="match status" value="1"/>
</dbReference>
<dbReference type="InterPro" id="IPR004038">
    <property type="entry name" value="Ribosomal_eL8/eL30/eS12/Gad45"/>
</dbReference>
<feature type="region of interest" description="Disordered" evidence="7">
    <location>
        <begin position="197"/>
        <end position="216"/>
    </location>
</feature>
<dbReference type="InterPro" id="IPR002415">
    <property type="entry name" value="H/ACA_rnp_Nhp2-like"/>
</dbReference>
<comment type="similarity">
    <text evidence="2 6">Belongs to the eukaryotic ribosomal protein eL8 family.</text>
</comment>
<comment type="caution">
    <text evidence="9">The sequence shown here is derived from an EMBL/GenBank/DDBJ whole genome shotgun (WGS) entry which is preliminary data.</text>
</comment>
<dbReference type="GeneID" id="92182118"/>
<comment type="function">
    <text evidence="6">Required for ribosome biogenesis. Part of a complex which catalyzes pseudouridylation of rRNA. This involves the isomerization of uridine such that the ribose is subsequently attached to C5, instead of the normal N1. Pseudouridine ('psi') residues may serve to stabilize the conformation of rRNAs.</text>
</comment>
<dbReference type="GO" id="GO:0031429">
    <property type="term" value="C:box H/ACA snoRNP complex"/>
    <property type="evidence" value="ECO:0007669"/>
    <property type="project" value="UniProtKB-UniRule"/>
</dbReference>
<dbReference type="PRINTS" id="PR00883">
    <property type="entry name" value="NUCLEARHMG"/>
</dbReference>
<gene>
    <name evidence="9" type="ORF">IAR55_004860</name>
</gene>
<protein>
    <recommendedName>
        <fullName evidence="6">H/ACA ribonucleoprotein complex subunit 2</fullName>
    </recommendedName>
    <alternativeName>
        <fullName evidence="6">Nucleolar protein family A member 2</fullName>
    </alternativeName>
</protein>
<sequence>MAPESTPKKEKKDKKRKSEAADLAPVAPEPIAPAEGTASAEAVAMEVDGEKALKKQKKEKKEKRKSLAGGEGGGEAPAETADEKKSEFTVPLDAISPIASPLAGRKLSKKLFKTVKRASKARQLKRGVKEVVKALRKGEKGLLLLASNITPVDVISHLPLLAEEAVGVEYCWVLSKEELGQAAGTKRATSCVLISSAPAKRPTPKDGSAAKAGPSAEDLAELKSSLEEVVEEVKKLESPAAIAF</sequence>
<feature type="compositionally biased region" description="Basic residues" evidence="7">
    <location>
        <begin position="54"/>
        <end position="66"/>
    </location>
</feature>
<dbReference type="InterPro" id="IPR029064">
    <property type="entry name" value="Ribosomal_eL30-like_sf"/>
</dbReference>
<evidence type="ECO:0000256" key="3">
    <source>
        <dbReference type="ARBA" id="ARBA00022884"/>
    </source>
</evidence>
<dbReference type="InterPro" id="IPR018492">
    <property type="entry name" value="Ribosomal_eL8/Nhp2"/>
</dbReference>
<dbReference type="GO" id="GO:0031120">
    <property type="term" value="P:snRNA pseudouridine synthesis"/>
    <property type="evidence" value="ECO:0007669"/>
    <property type="project" value="UniProtKB-UniRule"/>
</dbReference>
<keyword evidence="4 6" id="KW-0539">Nucleus</keyword>
<evidence type="ECO:0000256" key="5">
    <source>
        <dbReference type="ARBA" id="ARBA00023274"/>
    </source>
</evidence>
<evidence type="ECO:0000256" key="7">
    <source>
        <dbReference type="SAM" id="MobiDB-lite"/>
    </source>
</evidence>
<dbReference type="EMBL" id="JBCAWK010000009">
    <property type="protein sequence ID" value="KAK8849526.1"/>
    <property type="molecule type" value="Genomic_DNA"/>
</dbReference>
<dbReference type="InterPro" id="IPR050257">
    <property type="entry name" value="eL8/uL1-like"/>
</dbReference>
<proteinExistence type="inferred from homology"/>
<dbReference type="Pfam" id="PF01248">
    <property type="entry name" value="Ribosomal_L7Ae"/>
    <property type="match status" value="1"/>
</dbReference>
<dbReference type="KEGG" id="kne:92182118"/>
<comment type="function">
    <text evidence="6">Common component of the spliceosome and rRNA processing machinery.</text>
</comment>
<name>A0AAW0YJE2_9TREE</name>
<evidence type="ECO:0000313" key="9">
    <source>
        <dbReference type="EMBL" id="KAK8849526.1"/>
    </source>
</evidence>
<dbReference type="AlphaFoldDB" id="A0AAW0YJE2"/>
<evidence type="ECO:0000259" key="8">
    <source>
        <dbReference type="Pfam" id="PF01248"/>
    </source>
</evidence>
<evidence type="ECO:0000256" key="4">
    <source>
        <dbReference type="ARBA" id="ARBA00023242"/>
    </source>
</evidence>
<dbReference type="Gene3D" id="3.30.1330.30">
    <property type="match status" value="1"/>
</dbReference>
<evidence type="ECO:0000313" key="10">
    <source>
        <dbReference type="Proteomes" id="UP001388673"/>
    </source>
</evidence>
<dbReference type="RefSeq" id="XP_066801414.1">
    <property type="nucleotide sequence ID" value="XM_066947955.1"/>
</dbReference>
<evidence type="ECO:0000256" key="6">
    <source>
        <dbReference type="RuleBase" id="RU366039"/>
    </source>
</evidence>
<comment type="subcellular location">
    <subcellularLocation>
        <location evidence="1 6">Nucleus</location>
        <location evidence="1 6">Nucleolus</location>
    </subcellularLocation>
</comment>
<keyword evidence="3 6" id="KW-0694">RNA-binding</keyword>
<dbReference type="PANTHER" id="PTHR23105">
    <property type="entry name" value="RIBOSOMAL PROTEIN L7AE FAMILY MEMBER"/>
    <property type="match status" value="1"/>
</dbReference>
<dbReference type="Proteomes" id="UP001388673">
    <property type="component" value="Unassembled WGS sequence"/>
</dbReference>
<evidence type="ECO:0000256" key="2">
    <source>
        <dbReference type="ARBA" id="ARBA00007337"/>
    </source>
</evidence>
<dbReference type="GO" id="GO:0000398">
    <property type="term" value="P:mRNA splicing, via spliceosome"/>
    <property type="evidence" value="ECO:0007669"/>
    <property type="project" value="UniProtKB-UniRule"/>
</dbReference>
<organism evidence="9 10">
    <name type="scientific">Kwoniella newhampshirensis</name>
    <dbReference type="NCBI Taxonomy" id="1651941"/>
    <lineage>
        <taxon>Eukaryota</taxon>
        <taxon>Fungi</taxon>
        <taxon>Dikarya</taxon>
        <taxon>Basidiomycota</taxon>
        <taxon>Agaricomycotina</taxon>
        <taxon>Tremellomycetes</taxon>
        <taxon>Tremellales</taxon>
        <taxon>Cryptococcaceae</taxon>
        <taxon>Kwoniella</taxon>
    </lineage>
</organism>
<evidence type="ECO:0000256" key="1">
    <source>
        <dbReference type="ARBA" id="ARBA00004604"/>
    </source>
</evidence>
<dbReference type="GO" id="GO:0003723">
    <property type="term" value="F:RNA binding"/>
    <property type="evidence" value="ECO:0007669"/>
    <property type="project" value="UniProtKB-UniRule"/>
</dbReference>
<dbReference type="PRINTS" id="PR00881">
    <property type="entry name" value="L7ARS6FAMILY"/>
</dbReference>
<reference evidence="9 10" key="1">
    <citation type="journal article" date="2024" name="bioRxiv">
        <title>Comparative genomics of Cryptococcus and Kwoniella reveals pathogenesis evolution and contrasting karyotype dynamics via intercentromeric recombination or chromosome fusion.</title>
        <authorList>
            <person name="Coelho M.A."/>
            <person name="David-Palma M."/>
            <person name="Shea T."/>
            <person name="Bowers K."/>
            <person name="McGinley-Smith S."/>
            <person name="Mohammad A.W."/>
            <person name="Gnirke A."/>
            <person name="Yurkov A.M."/>
            <person name="Nowrousian M."/>
            <person name="Sun S."/>
            <person name="Cuomo C.A."/>
            <person name="Heitman J."/>
        </authorList>
    </citation>
    <scope>NUCLEOTIDE SEQUENCE [LARGE SCALE GENOMIC DNA]</scope>
    <source>
        <strain evidence="9 10">CBS 13917</strain>
    </source>
</reference>
<feature type="region of interest" description="Disordered" evidence="7">
    <location>
        <begin position="1"/>
        <end position="85"/>
    </location>
</feature>